<dbReference type="Proteomes" id="UP000663845">
    <property type="component" value="Unassembled WGS sequence"/>
</dbReference>
<evidence type="ECO:0000313" key="2">
    <source>
        <dbReference type="Proteomes" id="UP000663845"/>
    </source>
</evidence>
<dbReference type="AlphaFoldDB" id="A0A813WKT0"/>
<dbReference type="EMBL" id="CAJNOG010000056">
    <property type="protein sequence ID" value="CAF0859351.1"/>
    <property type="molecule type" value="Genomic_DNA"/>
</dbReference>
<comment type="caution">
    <text evidence="1">The sequence shown here is derived from an EMBL/GenBank/DDBJ whole genome shotgun (WGS) entry which is preliminary data.</text>
</comment>
<evidence type="ECO:0000313" key="1">
    <source>
        <dbReference type="EMBL" id="CAF0859351.1"/>
    </source>
</evidence>
<organism evidence="1 2">
    <name type="scientific">Adineta steineri</name>
    <dbReference type="NCBI Taxonomy" id="433720"/>
    <lineage>
        <taxon>Eukaryota</taxon>
        <taxon>Metazoa</taxon>
        <taxon>Spiralia</taxon>
        <taxon>Gnathifera</taxon>
        <taxon>Rotifera</taxon>
        <taxon>Eurotatoria</taxon>
        <taxon>Bdelloidea</taxon>
        <taxon>Adinetida</taxon>
        <taxon>Adinetidae</taxon>
        <taxon>Adineta</taxon>
    </lineage>
</organism>
<name>A0A813WKT0_9BILA</name>
<protein>
    <submittedName>
        <fullName evidence="1">Uncharacterized protein</fullName>
    </submittedName>
</protein>
<proteinExistence type="predicted"/>
<sequence>MKSLKYFKLNIEHYKSNSPFYLHFDTFTIENKSLSNLETLIIGYSGYSTSTIVSFETLTQKLFPRLPKLKNLLIDFLEFETWCMELPRVLPTTTDVSSNVALSLQYVKIEVEGDETDPNDAVLGVGIIFISHPHPNKSLSNLETLIIGYSGYPTSTIVSFETLTQKLFPRLPKLKNLLIDFLEFESWCMDLPRVLPTTTDVSSNVPLSLQYVKIEVEGDEKDPNDSTSIDNL</sequence>
<accession>A0A813WKT0</accession>
<reference evidence="1" key="1">
    <citation type="submission" date="2021-02" db="EMBL/GenBank/DDBJ databases">
        <authorList>
            <person name="Nowell W R."/>
        </authorList>
    </citation>
    <scope>NUCLEOTIDE SEQUENCE</scope>
</reference>
<gene>
    <name evidence="1" type="ORF">JYZ213_LOCUS8344</name>
</gene>